<dbReference type="SUPFAM" id="SSF47413">
    <property type="entry name" value="lambda repressor-like DNA-binding domains"/>
    <property type="match status" value="1"/>
</dbReference>
<sequence>MLLSDIAKQARVSPATVSRAINQPEIVAPASLERIRAVMRALDYQPPPLSRRRGPKSRRPATLEIGLWCVGSRVNHEEFQWFQNQVSELQERGPLSRVNLRTIFSPTPKICPQVLTDGKLDGVIIQGMPPAPEVMALIPNLPKVWFMTRRSRAFPGDYVEPDNEENGAIAANHLADRGHRTVAVLASTPDYSATIRRINAFVEQAKVRGLETHTILGEENPDIGFLTVAPPGREIEQLVSDLVTLDPRPTGLYLPSDHFAGAFFRTLRSAGQRVDRDYDVILGNYNPQIYCNLEHQPAAVDIHLATLIRRVLEQITWRIDNPTCPGRVGVAVSPSLRLPPTPTPTPVTETPDALAVAPATV</sequence>
<dbReference type="RefSeq" id="WP_221031568.1">
    <property type="nucleotide sequence ID" value="NZ_CP139781.1"/>
</dbReference>
<feature type="domain" description="HTH lacI-type" evidence="4">
    <location>
        <begin position="1"/>
        <end position="55"/>
    </location>
</feature>
<dbReference type="PROSITE" id="PS00356">
    <property type="entry name" value="HTH_LACI_1"/>
    <property type="match status" value="1"/>
</dbReference>
<name>A0ABZ1C3M7_9BACT</name>
<dbReference type="PANTHER" id="PTHR30146">
    <property type="entry name" value="LACI-RELATED TRANSCRIPTIONAL REPRESSOR"/>
    <property type="match status" value="1"/>
</dbReference>
<dbReference type="Gene3D" id="3.40.50.2300">
    <property type="match status" value="2"/>
</dbReference>
<evidence type="ECO:0000313" key="5">
    <source>
        <dbReference type="EMBL" id="WRQ86056.1"/>
    </source>
</evidence>
<dbReference type="InterPro" id="IPR000843">
    <property type="entry name" value="HTH_LacI"/>
</dbReference>
<dbReference type="PROSITE" id="PS50932">
    <property type="entry name" value="HTH_LACI_2"/>
    <property type="match status" value="1"/>
</dbReference>
<dbReference type="Pfam" id="PF00356">
    <property type="entry name" value="LacI"/>
    <property type="match status" value="1"/>
</dbReference>
<dbReference type="EMBL" id="CP139781">
    <property type="protein sequence ID" value="WRQ86056.1"/>
    <property type="molecule type" value="Genomic_DNA"/>
</dbReference>
<keyword evidence="6" id="KW-1185">Reference proteome</keyword>
<proteinExistence type="predicted"/>
<evidence type="ECO:0000256" key="3">
    <source>
        <dbReference type="ARBA" id="ARBA00023163"/>
    </source>
</evidence>
<reference evidence="5 6" key="1">
    <citation type="submission" date="2021-08" db="EMBL/GenBank/DDBJ databases">
        <authorList>
            <person name="Zhang D."/>
            <person name="Zhang A."/>
            <person name="Wang L."/>
        </authorList>
    </citation>
    <scope>NUCLEOTIDE SEQUENCE [LARGE SCALE GENOMIC DNA]</scope>
    <source>
        <strain evidence="5 6">WL0086</strain>
    </source>
</reference>
<dbReference type="InterPro" id="IPR046335">
    <property type="entry name" value="LacI/GalR-like_sensor"/>
</dbReference>
<gene>
    <name evidence="5" type="ORF">K1X11_014675</name>
</gene>
<protein>
    <submittedName>
        <fullName evidence="5">LacI family DNA-binding transcriptional regulator</fullName>
    </submittedName>
</protein>
<keyword evidence="1" id="KW-0805">Transcription regulation</keyword>
<dbReference type="CDD" id="cd01392">
    <property type="entry name" value="HTH_LacI"/>
    <property type="match status" value="1"/>
</dbReference>
<dbReference type="InterPro" id="IPR028082">
    <property type="entry name" value="Peripla_BP_I"/>
</dbReference>
<dbReference type="SMART" id="SM00354">
    <property type="entry name" value="HTH_LACI"/>
    <property type="match status" value="1"/>
</dbReference>
<dbReference type="SUPFAM" id="SSF53822">
    <property type="entry name" value="Periplasmic binding protein-like I"/>
    <property type="match status" value="1"/>
</dbReference>
<keyword evidence="3" id="KW-0804">Transcription</keyword>
<evidence type="ECO:0000256" key="1">
    <source>
        <dbReference type="ARBA" id="ARBA00023015"/>
    </source>
</evidence>
<dbReference type="Proteomes" id="UP000738431">
    <property type="component" value="Chromosome"/>
</dbReference>
<organism evidence="5 6">
    <name type="scientific">Actomonas aquatica</name>
    <dbReference type="NCBI Taxonomy" id="2866162"/>
    <lineage>
        <taxon>Bacteria</taxon>
        <taxon>Pseudomonadati</taxon>
        <taxon>Verrucomicrobiota</taxon>
        <taxon>Opitutia</taxon>
        <taxon>Opitutales</taxon>
        <taxon>Opitutaceae</taxon>
        <taxon>Actomonas</taxon>
    </lineage>
</organism>
<dbReference type="Gene3D" id="1.10.260.40">
    <property type="entry name" value="lambda repressor-like DNA-binding domains"/>
    <property type="match status" value="1"/>
</dbReference>
<evidence type="ECO:0000259" key="4">
    <source>
        <dbReference type="PROSITE" id="PS50932"/>
    </source>
</evidence>
<dbReference type="InterPro" id="IPR010982">
    <property type="entry name" value="Lambda_DNA-bd_dom_sf"/>
</dbReference>
<evidence type="ECO:0000256" key="2">
    <source>
        <dbReference type="ARBA" id="ARBA00023125"/>
    </source>
</evidence>
<keyword evidence="2 5" id="KW-0238">DNA-binding</keyword>
<dbReference type="PANTHER" id="PTHR30146:SF109">
    <property type="entry name" value="HTH-TYPE TRANSCRIPTIONAL REGULATOR GALS"/>
    <property type="match status" value="1"/>
</dbReference>
<dbReference type="GO" id="GO:0003677">
    <property type="term" value="F:DNA binding"/>
    <property type="evidence" value="ECO:0007669"/>
    <property type="project" value="UniProtKB-KW"/>
</dbReference>
<reference evidence="5 6" key="2">
    <citation type="submission" date="2023-12" db="EMBL/GenBank/DDBJ databases">
        <title>Description of an unclassified Opitutus bacterium of Verrucomicrobiota.</title>
        <authorList>
            <person name="Zhang D.-F."/>
        </authorList>
    </citation>
    <scope>NUCLEOTIDE SEQUENCE [LARGE SCALE GENOMIC DNA]</scope>
    <source>
        <strain evidence="5 6">WL0086</strain>
    </source>
</reference>
<evidence type="ECO:0000313" key="6">
    <source>
        <dbReference type="Proteomes" id="UP000738431"/>
    </source>
</evidence>
<dbReference type="Pfam" id="PF13377">
    <property type="entry name" value="Peripla_BP_3"/>
    <property type="match status" value="1"/>
</dbReference>
<accession>A0ABZ1C3M7</accession>